<evidence type="ECO:0000256" key="1">
    <source>
        <dbReference type="ARBA" id="ARBA00023015"/>
    </source>
</evidence>
<comment type="caution">
    <text evidence="6">The sequence shown here is derived from an EMBL/GenBank/DDBJ whole genome shotgun (WGS) entry which is preliminary data.</text>
</comment>
<dbReference type="InterPro" id="IPR036271">
    <property type="entry name" value="Tet_transcr_reg_TetR-rel_C_sf"/>
</dbReference>
<reference evidence="6 7" key="1">
    <citation type="submission" date="2018-05" db="EMBL/GenBank/DDBJ databases">
        <title>Evolution of GPA BGCs.</title>
        <authorList>
            <person name="Waglechner N."/>
            <person name="Wright G.D."/>
        </authorList>
    </citation>
    <scope>NUCLEOTIDE SEQUENCE [LARGE SCALE GENOMIC DNA]</scope>
    <source>
        <strain evidence="6 7">A82846</strain>
    </source>
</reference>
<gene>
    <name evidence="6" type="ORF">DMH04_42290</name>
</gene>
<dbReference type="Pfam" id="PF13305">
    <property type="entry name" value="TetR_C_33"/>
    <property type="match status" value="1"/>
</dbReference>
<accession>A0A428YTS0</accession>
<dbReference type="Pfam" id="PF00440">
    <property type="entry name" value="TetR_N"/>
    <property type="match status" value="1"/>
</dbReference>
<dbReference type="InterPro" id="IPR001647">
    <property type="entry name" value="HTH_TetR"/>
</dbReference>
<dbReference type="AlphaFoldDB" id="A0A428YTS0"/>
<dbReference type="InterPro" id="IPR009057">
    <property type="entry name" value="Homeodomain-like_sf"/>
</dbReference>
<keyword evidence="2 4" id="KW-0238">DNA-binding</keyword>
<dbReference type="Gene3D" id="1.10.357.10">
    <property type="entry name" value="Tetracycline Repressor, domain 2"/>
    <property type="match status" value="1"/>
</dbReference>
<organism evidence="6 7">
    <name type="scientific">Kibdelosporangium aridum</name>
    <dbReference type="NCBI Taxonomy" id="2030"/>
    <lineage>
        <taxon>Bacteria</taxon>
        <taxon>Bacillati</taxon>
        <taxon>Actinomycetota</taxon>
        <taxon>Actinomycetes</taxon>
        <taxon>Pseudonocardiales</taxon>
        <taxon>Pseudonocardiaceae</taxon>
        <taxon>Kibdelosporangium</taxon>
    </lineage>
</organism>
<evidence type="ECO:0000256" key="3">
    <source>
        <dbReference type="ARBA" id="ARBA00023163"/>
    </source>
</evidence>
<keyword evidence="1" id="KW-0805">Transcription regulation</keyword>
<evidence type="ECO:0000313" key="7">
    <source>
        <dbReference type="Proteomes" id="UP000287547"/>
    </source>
</evidence>
<dbReference type="EMBL" id="QHKI01000058">
    <property type="protein sequence ID" value="RSM72861.1"/>
    <property type="molecule type" value="Genomic_DNA"/>
</dbReference>
<protein>
    <submittedName>
        <fullName evidence="6">TetR/AcrR family transcriptional regulator</fullName>
    </submittedName>
</protein>
<proteinExistence type="predicted"/>
<dbReference type="OrthoDB" id="3173376at2"/>
<feature type="domain" description="HTH tetR-type" evidence="5">
    <location>
        <begin position="14"/>
        <end position="74"/>
    </location>
</feature>
<dbReference type="PANTHER" id="PTHR30055">
    <property type="entry name" value="HTH-TYPE TRANSCRIPTIONAL REGULATOR RUTR"/>
    <property type="match status" value="1"/>
</dbReference>
<dbReference type="SUPFAM" id="SSF46689">
    <property type="entry name" value="Homeodomain-like"/>
    <property type="match status" value="1"/>
</dbReference>
<dbReference type="RefSeq" id="WP_063758472.1">
    <property type="nucleotide sequence ID" value="NZ_QHKI01000058.1"/>
</dbReference>
<evidence type="ECO:0000256" key="2">
    <source>
        <dbReference type="ARBA" id="ARBA00023125"/>
    </source>
</evidence>
<dbReference type="InterPro" id="IPR025996">
    <property type="entry name" value="MT1864/Rv1816-like_C"/>
</dbReference>
<dbReference type="GO" id="GO:0003700">
    <property type="term" value="F:DNA-binding transcription factor activity"/>
    <property type="evidence" value="ECO:0007669"/>
    <property type="project" value="TreeGrafter"/>
</dbReference>
<evidence type="ECO:0000259" key="5">
    <source>
        <dbReference type="PROSITE" id="PS50977"/>
    </source>
</evidence>
<dbReference type="PANTHER" id="PTHR30055:SF220">
    <property type="entry name" value="TETR-FAMILY REGULATORY PROTEIN"/>
    <property type="match status" value="1"/>
</dbReference>
<evidence type="ECO:0000256" key="4">
    <source>
        <dbReference type="PROSITE-ProRule" id="PRU00335"/>
    </source>
</evidence>
<feature type="DNA-binding region" description="H-T-H motif" evidence="4">
    <location>
        <begin position="37"/>
        <end position="56"/>
    </location>
</feature>
<dbReference type="GO" id="GO:0000976">
    <property type="term" value="F:transcription cis-regulatory region binding"/>
    <property type="evidence" value="ECO:0007669"/>
    <property type="project" value="TreeGrafter"/>
</dbReference>
<dbReference type="PRINTS" id="PR00455">
    <property type="entry name" value="HTHTETR"/>
</dbReference>
<name>A0A428YTS0_KIBAR</name>
<sequence length="228" mass="24786">MESSGQAKRGYHHGDLRNALIKAAGQLAEQGGPKAVTVRAAAKAAGVTPTAAYRHFENHEQLLQAAKDYALDGLAATMQERIDALRPTTDPVRQAMGTLCAIGRGYIRFATSEPGLFRTAFEQGGSMVDGNALSKVDEAFQLLVRGLDNLVEVGHLNPEERPLAELTPWCSVHGFSMLLIDGPMRDLPEEMRETAIERMMTILMKGLTSKNVDDQLVADVLADTRMNP</sequence>
<keyword evidence="3" id="KW-0804">Transcription</keyword>
<dbReference type="InterPro" id="IPR050109">
    <property type="entry name" value="HTH-type_TetR-like_transc_reg"/>
</dbReference>
<evidence type="ECO:0000313" key="6">
    <source>
        <dbReference type="EMBL" id="RSM72861.1"/>
    </source>
</evidence>
<dbReference type="Proteomes" id="UP000287547">
    <property type="component" value="Unassembled WGS sequence"/>
</dbReference>
<dbReference type="PROSITE" id="PS50977">
    <property type="entry name" value="HTH_TETR_2"/>
    <property type="match status" value="1"/>
</dbReference>
<dbReference type="SUPFAM" id="SSF48498">
    <property type="entry name" value="Tetracyclin repressor-like, C-terminal domain"/>
    <property type="match status" value="1"/>
</dbReference>